<keyword evidence="5" id="KW-1185">Reference proteome</keyword>
<evidence type="ECO:0000259" key="2">
    <source>
        <dbReference type="Pfam" id="PF25954"/>
    </source>
</evidence>
<dbReference type="Gene3D" id="2.40.420.20">
    <property type="match status" value="1"/>
</dbReference>
<dbReference type="NCBIfam" id="TIGR01730">
    <property type="entry name" value="RND_mfp"/>
    <property type="match status" value="1"/>
</dbReference>
<feature type="domain" description="CusB-like beta-barrel" evidence="2">
    <location>
        <begin position="237"/>
        <end position="294"/>
    </location>
</feature>
<evidence type="ECO:0000313" key="4">
    <source>
        <dbReference type="EMBL" id="QSB43362.1"/>
    </source>
</evidence>
<name>A0ABX7K754_9SPHN</name>
<dbReference type="InterPro" id="IPR058792">
    <property type="entry name" value="Beta-barrel_RND_2"/>
</dbReference>
<evidence type="ECO:0000256" key="1">
    <source>
        <dbReference type="ARBA" id="ARBA00009477"/>
    </source>
</evidence>
<dbReference type="InterPro" id="IPR006143">
    <property type="entry name" value="RND_pump_MFP"/>
</dbReference>
<protein>
    <submittedName>
        <fullName evidence="4">Efflux RND transporter periplasmic adaptor subunit</fullName>
    </submittedName>
</protein>
<gene>
    <name evidence="4" type="ORF">IDJ81_08040</name>
</gene>
<dbReference type="Pfam" id="PF25954">
    <property type="entry name" value="Beta-barrel_RND_2"/>
    <property type="match status" value="1"/>
</dbReference>
<reference evidence="4 5" key="1">
    <citation type="submission" date="2020-09" db="EMBL/GenBank/DDBJ databases">
        <title>Complete genome sequence of altererythrobacter flavus SS-21NJ, isolated from Dongying oil sludge in Shandong province.</title>
        <authorList>
            <person name="Sun S."/>
            <person name="Zhang Z."/>
        </authorList>
    </citation>
    <scope>NUCLEOTIDE SEQUENCE [LARGE SCALE GENOMIC DNA]</scope>
    <source>
        <strain evidence="4 5">SS-21NJ</strain>
    </source>
</reference>
<dbReference type="RefSeq" id="WP_205440771.1">
    <property type="nucleotide sequence ID" value="NZ_CP061510.1"/>
</dbReference>
<organism evidence="4 5">
    <name type="scientific">Tsuneonella flava</name>
    <dbReference type="NCBI Taxonomy" id="2055955"/>
    <lineage>
        <taxon>Bacteria</taxon>
        <taxon>Pseudomonadati</taxon>
        <taxon>Pseudomonadota</taxon>
        <taxon>Alphaproteobacteria</taxon>
        <taxon>Sphingomonadales</taxon>
        <taxon>Erythrobacteraceae</taxon>
        <taxon>Tsuneonella</taxon>
    </lineage>
</organism>
<dbReference type="Pfam" id="PF25989">
    <property type="entry name" value="YknX_C"/>
    <property type="match status" value="1"/>
</dbReference>
<proteinExistence type="inferred from homology"/>
<dbReference type="Gene3D" id="2.40.50.100">
    <property type="match status" value="2"/>
</dbReference>
<evidence type="ECO:0000259" key="3">
    <source>
        <dbReference type="Pfam" id="PF25989"/>
    </source>
</evidence>
<sequence length="392" mass="41111">MSRFAVNRRYVWLAVVIVVLLAAFAWVALRSGPLAPVDVVLAEAREQPIAPALVGIGTVEARYTYSIGPTAPGRLASIEVDVGDRVSPGQLLGRMDPVDLQQRIAASAEAQGRAAAVERTAEAQIGEAGSRLTLARSDLARAEDLYRGGWLTRAALDQKRQAASAAEAAVAAAVANRDAAISERQRSGADRAAIEAQSANLQLHSPRAGIVVERLAEPGSTVVAGQAVVKVVDPQELWIAARFDQARAAGLRPGLAATVTLRSRPDQKLRGHVLRVEPVADSVTEEVRAKIAFSTGSALPPLGELAEVTVSLPAGKPRLTVPSSAIQTANGKTGVWLVEDGAIAFQPVTLGVEGSDGRIAVESGLAKGDRVVAYSARPLSARSRIRAVDRLK</sequence>
<dbReference type="PANTHER" id="PTHR30469">
    <property type="entry name" value="MULTIDRUG RESISTANCE PROTEIN MDTA"/>
    <property type="match status" value="1"/>
</dbReference>
<accession>A0ABX7K754</accession>
<dbReference type="InterPro" id="IPR058637">
    <property type="entry name" value="YknX-like_C"/>
</dbReference>
<dbReference type="Gene3D" id="2.40.30.170">
    <property type="match status" value="1"/>
</dbReference>
<dbReference type="PANTHER" id="PTHR30469:SF15">
    <property type="entry name" value="HLYD FAMILY OF SECRETION PROTEINS"/>
    <property type="match status" value="1"/>
</dbReference>
<evidence type="ECO:0000313" key="5">
    <source>
        <dbReference type="Proteomes" id="UP000663637"/>
    </source>
</evidence>
<comment type="similarity">
    <text evidence="1">Belongs to the membrane fusion protein (MFP) (TC 8.A.1) family.</text>
</comment>
<dbReference type="SUPFAM" id="SSF111369">
    <property type="entry name" value="HlyD-like secretion proteins"/>
    <property type="match status" value="1"/>
</dbReference>
<feature type="domain" description="YknX-like C-terminal permuted SH3-like" evidence="3">
    <location>
        <begin position="319"/>
        <end position="378"/>
    </location>
</feature>
<dbReference type="Proteomes" id="UP000663637">
    <property type="component" value="Chromosome"/>
</dbReference>
<dbReference type="EMBL" id="CP061510">
    <property type="protein sequence ID" value="QSB43362.1"/>
    <property type="molecule type" value="Genomic_DNA"/>
</dbReference>